<dbReference type="HOGENOM" id="CLU_028690_0_0_1"/>
<sequence>MRYVTHGTGHRPSLSRRCNSSLTAVTDEQLAVLGNWIESAGKRELTSRDTLRPEHLSDLYITLPTRDTAGETPSGQLCADGERLGYGHHLVFFHPRNPERALRADGSDPAFCPPQPWNRRMWAGGQMVWHEPGLHVGDNVVASSTIDSVEMKGLERGSPMVLVKQKIQYRKEHAHQPAIVEECSHVFLSDPGNKRVVRKVDGIPPDPDYRLEYLPSPTTLFRFSALTFNAHAIHLDREYARREGYSERLVHGPLTALMLLEAFSVHSHSRPIKEFAYRALNPLLVNRHVAVCGKEDKGRGIVRVWAEDVETKAVVMAGQIDL</sequence>
<dbReference type="AlphaFoldDB" id="S8E578"/>
<dbReference type="eggNOG" id="ENOG502S5QU">
    <property type="taxonomic scope" value="Eukaryota"/>
</dbReference>
<gene>
    <name evidence="1" type="ORF">FOMPIDRAFT_1126226</name>
</gene>
<evidence type="ECO:0000313" key="2">
    <source>
        <dbReference type="Proteomes" id="UP000015241"/>
    </source>
</evidence>
<dbReference type="EMBL" id="KE504164">
    <property type="protein sequence ID" value="EPS98563.1"/>
    <property type="molecule type" value="Genomic_DNA"/>
</dbReference>
<protein>
    <recommendedName>
        <fullName evidence="3">N-terminal of MaoC-like dehydratase domain-containing protein</fullName>
    </recommendedName>
</protein>
<dbReference type="Proteomes" id="UP000015241">
    <property type="component" value="Unassembled WGS sequence"/>
</dbReference>
<evidence type="ECO:0000313" key="1">
    <source>
        <dbReference type="EMBL" id="EPS98563.1"/>
    </source>
</evidence>
<accession>S8E578</accession>
<dbReference type="Gene3D" id="3.10.129.10">
    <property type="entry name" value="Hotdog Thioesterase"/>
    <property type="match status" value="1"/>
</dbReference>
<keyword evidence="2" id="KW-1185">Reference proteome</keyword>
<dbReference type="SUPFAM" id="SSF54637">
    <property type="entry name" value="Thioesterase/thiol ester dehydrase-isomerase"/>
    <property type="match status" value="1"/>
</dbReference>
<organism evidence="1 2">
    <name type="scientific">Fomitopsis schrenkii</name>
    <name type="common">Brown rot fungus</name>
    <dbReference type="NCBI Taxonomy" id="2126942"/>
    <lineage>
        <taxon>Eukaryota</taxon>
        <taxon>Fungi</taxon>
        <taxon>Dikarya</taxon>
        <taxon>Basidiomycota</taxon>
        <taxon>Agaricomycotina</taxon>
        <taxon>Agaricomycetes</taxon>
        <taxon>Polyporales</taxon>
        <taxon>Fomitopsis</taxon>
    </lineage>
</organism>
<name>S8E578_FOMSC</name>
<evidence type="ECO:0008006" key="3">
    <source>
        <dbReference type="Google" id="ProtNLM"/>
    </source>
</evidence>
<dbReference type="FunCoup" id="S8E578">
    <property type="interactions" value="161"/>
</dbReference>
<dbReference type="PANTHER" id="PTHR28152:SF1">
    <property type="entry name" value="HYDROXYACYL-THIOESTER DEHYDRATASE TYPE 2, MITOCHONDRIAL"/>
    <property type="match status" value="1"/>
</dbReference>
<dbReference type="GO" id="GO:0005739">
    <property type="term" value="C:mitochondrion"/>
    <property type="evidence" value="ECO:0007669"/>
    <property type="project" value="TreeGrafter"/>
</dbReference>
<dbReference type="GO" id="GO:0019171">
    <property type="term" value="F:(3R)-hydroxyacyl-[acyl-carrier-protein] dehydratase activity"/>
    <property type="evidence" value="ECO:0007669"/>
    <property type="project" value="TreeGrafter"/>
</dbReference>
<dbReference type="InParanoid" id="S8E578"/>
<proteinExistence type="predicted"/>
<dbReference type="OrthoDB" id="3257538at2759"/>
<dbReference type="STRING" id="743788.S8E578"/>
<dbReference type="PANTHER" id="PTHR28152">
    <property type="entry name" value="HYDROXYACYL-THIOESTER DEHYDRATASE TYPE 2, MITOCHONDRIAL"/>
    <property type="match status" value="1"/>
</dbReference>
<reference evidence="1 2" key="1">
    <citation type="journal article" date="2012" name="Science">
        <title>The Paleozoic origin of enzymatic lignin decomposition reconstructed from 31 fungal genomes.</title>
        <authorList>
            <person name="Floudas D."/>
            <person name="Binder M."/>
            <person name="Riley R."/>
            <person name="Barry K."/>
            <person name="Blanchette R.A."/>
            <person name="Henrissat B."/>
            <person name="Martinez A.T."/>
            <person name="Otillar R."/>
            <person name="Spatafora J.W."/>
            <person name="Yadav J.S."/>
            <person name="Aerts A."/>
            <person name="Benoit I."/>
            <person name="Boyd A."/>
            <person name="Carlson A."/>
            <person name="Copeland A."/>
            <person name="Coutinho P.M."/>
            <person name="de Vries R.P."/>
            <person name="Ferreira P."/>
            <person name="Findley K."/>
            <person name="Foster B."/>
            <person name="Gaskell J."/>
            <person name="Glotzer D."/>
            <person name="Gorecki P."/>
            <person name="Heitman J."/>
            <person name="Hesse C."/>
            <person name="Hori C."/>
            <person name="Igarashi K."/>
            <person name="Jurgens J.A."/>
            <person name="Kallen N."/>
            <person name="Kersten P."/>
            <person name="Kohler A."/>
            <person name="Kuees U."/>
            <person name="Kumar T.K.A."/>
            <person name="Kuo A."/>
            <person name="LaButti K."/>
            <person name="Larrondo L.F."/>
            <person name="Lindquist E."/>
            <person name="Ling A."/>
            <person name="Lombard V."/>
            <person name="Lucas S."/>
            <person name="Lundell T."/>
            <person name="Martin R."/>
            <person name="McLaughlin D.J."/>
            <person name="Morgenstern I."/>
            <person name="Morin E."/>
            <person name="Murat C."/>
            <person name="Nagy L.G."/>
            <person name="Nolan M."/>
            <person name="Ohm R.A."/>
            <person name="Patyshakuliyeva A."/>
            <person name="Rokas A."/>
            <person name="Ruiz-Duenas F.J."/>
            <person name="Sabat G."/>
            <person name="Salamov A."/>
            <person name="Samejima M."/>
            <person name="Schmutz J."/>
            <person name="Slot J.C."/>
            <person name="St John F."/>
            <person name="Stenlid J."/>
            <person name="Sun H."/>
            <person name="Sun S."/>
            <person name="Syed K."/>
            <person name="Tsang A."/>
            <person name="Wiebenga A."/>
            <person name="Young D."/>
            <person name="Pisabarro A."/>
            <person name="Eastwood D.C."/>
            <person name="Martin F."/>
            <person name="Cullen D."/>
            <person name="Grigoriev I.V."/>
            <person name="Hibbett D.S."/>
        </authorList>
    </citation>
    <scope>NUCLEOTIDE SEQUENCE</scope>
    <source>
        <strain evidence="2">FP-58527</strain>
    </source>
</reference>
<dbReference type="InterPro" id="IPR029069">
    <property type="entry name" value="HotDog_dom_sf"/>
</dbReference>
<dbReference type="InterPro" id="IPR052741">
    <property type="entry name" value="Mitochondrial_HTD2"/>
</dbReference>